<feature type="non-terminal residue" evidence="2">
    <location>
        <position position="1"/>
    </location>
</feature>
<keyword evidence="1" id="KW-0472">Membrane</keyword>
<dbReference type="EMBL" id="BARW01008176">
    <property type="protein sequence ID" value="GAI81314.1"/>
    <property type="molecule type" value="Genomic_DNA"/>
</dbReference>
<dbReference type="SUPFAM" id="SSF103481">
    <property type="entry name" value="Multidrug resistance efflux transporter EmrE"/>
    <property type="match status" value="1"/>
</dbReference>
<gene>
    <name evidence="2" type="ORF">S12H4_16838</name>
</gene>
<evidence type="ECO:0000256" key="1">
    <source>
        <dbReference type="SAM" id="Phobius"/>
    </source>
</evidence>
<dbReference type="InterPro" id="IPR037185">
    <property type="entry name" value="EmrE-like"/>
</dbReference>
<evidence type="ECO:0000313" key="2">
    <source>
        <dbReference type="EMBL" id="GAI81314.1"/>
    </source>
</evidence>
<comment type="caution">
    <text evidence="2">The sequence shown here is derived from an EMBL/GenBank/DDBJ whole genome shotgun (WGS) entry which is preliminary data.</text>
</comment>
<reference evidence="2" key="1">
    <citation type="journal article" date="2014" name="Front. Microbiol.">
        <title>High frequency of phylogenetically diverse reductive dehalogenase-homologous genes in deep subseafloor sedimentary metagenomes.</title>
        <authorList>
            <person name="Kawai M."/>
            <person name="Futagami T."/>
            <person name="Toyoda A."/>
            <person name="Takaki Y."/>
            <person name="Nishi S."/>
            <person name="Hori S."/>
            <person name="Arai W."/>
            <person name="Tsubouchi T."/>
            <person name="Morono Y."/>
            <person name="Uchiyama I."/>
            <person name="Ito T."/>
            <person name="Fujiyama A."/>
            <person name="Inagaki F."/>
            <person name="Takami H."/>
        </authorList>
    </citation>
    <scope>NUCLEOTIDE SEQUENCE</scope>
    <source>
        <strain evidence="2">Expedition CK06-06</strain>
    </source>
</reference>
<organism evidence="2">
    <name type="scientific">marine sediment metagenome</name>
    <dbReference type="NCBI Taxonomy" id="412755"/>
    <lineage>
        <taxon>unclassified sequences</taxon>
        <taxon>metagenomes</taxon>
        <taxon>ecological metagenomes</taxon>
    </lineage>
</organism>
<accession>X1TMN9</accession>
<proteinExistence type="predicted"/>
<feature type="transmembrane region" description="Helical" evidence="1">
    <location>
        <begin position="53"/>
        <end position="72"/>
    </location>
</feature>
<name>X1TMN9_9ZZZZ</name>
<keyword evidence="1" id="KW-0812">Transmembrane</keyword>
<keyword evidence="1" id="KW-1133">Transmembrane helix</keyword>
<evidence type="ECO:0008006" key="3">
    <source>
        <dbReference type="Google" id="ProtNLM"/>
    </source>
</evidence>
<sequence length="73" mass="7860">GMVAGVLFFIHALTHGLAISMVKASYMISVKRLSALIGIIYGRLFFKEKYIAVRFAGAGLMVAGAVLITIWGK</sequence>
<dbReference type="AlphaFoldDB" id="X1TMN9"/>
<protein>
    <recommendedName>
        <fullName evidence="3">EamA domain-containing protein</fullName>
    </recommendedName>
</protein>